<comment type="caution">
    <text evidence="9">The sequence shown here is derived from an EMBL/GenBank/DDBJ whole genome shotgun (WGS) entry which is preliminary data.</text>
</comment>
<evidence type="ECO:0000256" key="2">
    <source>
        <dbReference type="ARBA" id="ARBA00008789"/>
    </source>
</evidence>
<feature type="transmembrane region" description="Helical" evidence="7">
    <location>
        <begin position="403"/>
        <end position="423"/>
    </location>
</feature>
<dbReference type="GO" id="GO:0070782">
    <property type="term" value="P:phosphatidylserine exposure on apoptotic cell surface"/>
    <property type="evidence" value="ECO:0007669"/>
    <property type="project" value="TreeGrafter"/>
</dbReference>
<dbReference type="Proteomes" id="UP001374579">
    <property type="component" value="Unassembled WGS sequence"/>
</dbReference>
<accession>A0AAN9B8M6</accession>
<dbReference type="GO" id="GO:1902742">
    <property type="term" value="P:apoptotic process involved in development"/>
    <property type="evidence" value="ECO:0007669"/>
    <property type="project" value="TreeGrafter"/>
</dbReference>
<keyword evidence="10" id="KW-1185">Reference proteome</keyword>
<gene>
    <name evidence="9" type="ORF">V1264_024128</name>
</gene>
<feature type="region of interest" description="Disordered" evidence="8">
    <location>
        <begin position="560"/>
        <end position="602"/>
    </location>
</feature>
<evidence type="ECO:0000256" key="6">
    <source>
        <dbReference type="ARBA" id="ARBA00023136"/>
    </source>
</evidence>
<dbReference type="InterPro" id="IPR050895">
    <property type="entry name" value="XK-related_scramblase"/>
</dbReference>
<dbReference type="PANTHER" id="PTHR16024:SF6">
    <property type="entry name" value="XK-RELATED PROTEIN"/>
    <property type="match status" value="1"/>
</dbReference>
<protein>
    <recommendedName>
        <fullName evidence="7">XK-related protein</fullName>
    </recommendedName>
</protein>
<comment type="subcellular location">
    <subcellularLocation>
        <location evidence="1">Cell membrane</location>
        <topology evidence="1">Multi-pass membrane protein</topology>
    </subcellularLocation>
    <subcellularLocation>
        <location evidence="7">Membrane</location>
        <topology evidence="7">Multi-pass membrane protein</topology>
    </subcellularLocation>
</comment>
<feature type="transmembrane region" description="Helical" evidence="7">
    <location>
        <begin position="462"/>
        <end position="485"/>
    </location>
</feature>
<dbReference type="Pfam" id="PF09815">
    <property type="entry name" value="XK-related"/>
    <property type="match status" value="1"/>
</dbReference>
<dbReference type="PANTHER" id="PTHR16024">
    <property type="entry name" value="XK-RELATED PROTEIN"/>
    <property type="match status" value="1"/>
</dbReference>
<keyword evidence="5 7" id="KW-1133">Transmembrane helix</keyword>
<sequence length="602" mass="69040">MEGSKALFTRRSLSHQEHYLSCVVGDEGDGSATVELQCTSGDRYRYSDDGSVFGDEGLAGRSQDECDHGGGDPIADSARGAQSSRSTARSGDSRRSLAGSDHVDMPVKISKDVAMGFKRRRSESRDFVYTFNWFDALIGVGSILIYFVDVVTDIMLAVDYFLDSKWFYGGVTAGLIIGPSLVTCCFGLHWYIIDYRMEKKVMRKNPSANQYLYETRSKVWFCRFFFTALQFGPVVRTVEYLHYGRKSCSSSLTDKERRRFHWWMLYEDVDNCLLRLFESFLESAPQLTWQLYITIVTSPEDNLIGNTIRAVALLSSWSSLAVSLVSYHRSLRNSREDKSKMSLKSVPFYFLWRACETGGRVLCIAMFASAFEVWVFGILLFHWVVASCWLINQRTAFYAHRCLEKVFNIICGYVMLFCFLNLREGHTRYRFLIFYIIFYIENFFMLAFWFRFTSDLGKWFHLWGFIVVLIFFIMHIVFQLLYYAFFHPTDNIQNCLSCDKYTFYESVCYDVRPELDDLSGKPDGYHATNMKLSNSLPRHVGVVGASGDARHHADITLTVEEGSRGKQTVSSGEHGATHQGRMYGQQPSSSRRKGKGSNGYDI</sequence>
<dbReference type="EMBL" id="JBAMIC010000011">
    <property type="protein sequence ID" value="KAK7101336.1"/>
    <property type="molecule type" value="Genomic_DNA"/>
</dbReference>
<feature type="compositionally biased region" description="Polar residues" evidence="8">
    <location>
        <begin position="80"/>
        <end position="90"/>
    </location>
</feature>
<keyword evidence="3" id="KW-1003">Cell membrane</keyword>
<name>A0AAN9B8M6_9CAEN</name>
<evidence type="ECO:0000256" key="1">
    <source>
        <dbReference type="ARBA" id="ARBA00004651"/>
    </source>
</evidence>
<evidence type="ECO:0000256" key="5">
    <source>
        <dbReference type="ARBA" id="ARBA00022989"/>
    </source>
</evidence>
<feature type="transmembrane region" description="Helical" evidence="7">
    <location>
        <begin position="167"/>
        <end position="193"/>
    </location>
</feature>
<evidence type="ECO:0000313" key="10">
    <source>
        <dbReference type="Proteomes" id="UP001374579"/>
    </source>
</evidence>
<comment type="similarity">
    <text evidence="2 7">Belongs to the XK family.</text>
</comment>
<feature type="transmembrane region" description="Helical" evidence="7">
    <location>
        <begin position="127"/>
        <end position="147"/>
    </location>
</feature>
<proteinExistence type="inferred from homology"/>
<evidence type="ECO:0000313" key="9">
    <source>
        <dbReference type="EMBL" id="KAK7101336.1"/>
    </source>
</evidence>
<reference evidence="9 10" key="1">
    <citation type="submission" date="2024-02" db="EMBL/GenBank/DDBJ databases">
        <title>Chromosome-scale genome assembly of the rough periwinkle Littorina saxatilis.</title>
        <authorList>
            <person name="De Jode A."/>
            <person name="Faria R."/>
            <person name="Formenti G."/>
            <person name="Sims Y."/>
            <person name="Smith T.P."/>
            <person name="Tracey A."/>
            <person name="Wood J.M.D."/>
            <person name="Zagrodzka Z.B."/>
            <person name="Johannesson K."/>
            <person name="Butlin R.K."/>
            <person name="Leder E.H."/>
        </authorList>
    </citation>
    <scope>NUCLEOTIDE SEQUENCE [LARGE SCALE GENOMIC DNA]</scope>
    <source>
        <strain evidence="9">Snail1</strain>
        <tissue evidence="9">Muscle</tissue>
    </source>
</reference>
<organism evidence="9 10">
    <name type="scientific">Littorina saxatilis</name>
    <dbReference type="NCBI Taxonomy" id="31220"/>
    <lineage>
        <taxon>Eukaryota</taxon>
        <taxon>Metazoa</taxon>
        <taxon>Spiralia</taxon>
        <taxon>Lophotrochozoa</taxon>
        <taxon>Mollusca</taxon>
        <taxon>Gastropoda</taxon>
        <taxon>Caenogastropoda</taxon>
        <taxon>Littorinimorpha</taxon>
        <taxon>Littorinoidea</taxon>
        <taxon>Littorinidae</taxon>
        <taxon>Littorina</taxon>
    </lineage>
</organism>
<evidence type="ECO:0000256" key="7">
    <source>
        <dbReference type="RuleBase" id="RU910716"/>
    </source>
</evidence>
<dbReference type="GO" id="GO:0005886">
    <property type="term" value="C:plasma membrane"/>
    <property type="evidence" value="ECO:0007669"/>
    <property type="project" value="UniProtKB-SubCell"/>
</dbReference>
<keyword evidence="6 7" id="KW-0472">Membrane</keyword>
<evidence type="ECO:0000256" key="4">
    <source>
        <dbReference type="ARBA" id="ARBA00022692"/>
    </source>
</evidence>
<dbReference type="InterPro" id="IPR018629">
    <property type="entry name" value="XK-rel"/>
</dbReference>
<dbReference type="GO" id="GO:0043652">
    <property type="term" value="P:engulfment of apoptotic cell"/>
    <property type="evidence" value="ECO:0007669"/>
    <property type="project" value="TreeGrafter"/>
</dbReference>
<evidence type="ECO:0000256" key="3">
    <source>
        <dbReference type="ARBA" id="ARBA00022475"/>
    </source>
</evidence>
<evidence type="ECO:0000256" key="8">
    <source>
        <dbReference type="SAM" id="MobiDB-lite"/>
    </source>
</evidence>
<feature type="transmembrane region" description="Helical" evidence="7">
    <location>
        <begin position="373"/>
        <end position="391"/>
    </location>
</feature>
<feature type="region of interest" description="Disordered" evidence="8">
    <location>
        <begin position="57"/>
        <end position="99"/>
    </location>
</feature>
<dbReference type="AlphaFoldDB" id="A0AAN9B8M6"/>
<feature type="transmembrane region" description="Helical" evidence="7">
    <location>
        <begin position="429"/>
        <end position="450"/>
    </location>
</feature>
<keyword evidence="4 7" id="KW-0812">Transmembrane</keyword>